<dbReference type="Gene3D" id="1.10.1370.10">
    <property type="entry name" value="Neurolysin, domain 3"/>
    <property type="match status" value="1"/>
</dbReference>
<proteinExistence type="inferred from homology"/>
<keyword evidence="3 7" id="KW-0479">Metal-binding</keyword>
<dbReference type="InterPro" id="IPR024079">
    <property type="entry name" value="MetalloPept_cat_dom_sf"/>
</dbReference>
<name>A0A4U8Z1I0_METTU</name>
<evidence type="ECO:0000256" key="6">
    <source>
        <dbReference type="ARBA" id="ARBA00023049"/>
    </source>
</evidence>
<protein>
    <submittedName>
        <fullName evidence="9">Dipeptidyl carboxypeptidase</fullName>
        <ecNumber evidence="9">3.4.15.5</ecNumber>
    </submittedName>
</protein>
<comment type="similarity">
    <text evidence="1 7">Belongs to the peptidase M3 family.</text>
</comment>
<accession>A0A4U8Z1I0</accession>
<evidence type="ECO:0000256" key="4">
    <source>
        <dbReference type="ARBA" id="ARBA00022801"/>
    </source>
</evidence>
<dbReference type="InterPro" id="IPR045090">
    <property type="entry name" value="Pept_M3A_M3B"/>
</dbReference>
<evidence type="ECO:0000256" key="3">
    <source>
        <dbReference type="ARBA" id="ARBA00022723"/>
    </source>
</evidence>
<dbReference type="Pfam" id="PF01432">
    <property type="entry name" value="Peptidase_M3"/>
    <property type="match status" value="1"/>
</dbReference>
<dbReference type="CDD" id="cd06456">
    <property type="entry name" value="M3A_DCP"/>
    <property type="match status" value="1"/>
</dbReference>
<dbReference type="SUPFAM" id="SSF55486">
    <property type="entry name" value="Metalloproteases ('zincins'), catalytic domain"/>
    <property type="match status" value="1"/>
</dbReference>
<dbReference type="GO" id="GO:0046872">
    <property type="term" value="F:metal ion binding"/>
    <property type="evidence" value="ECO:0007669"/>
    <property type="project" value="UniProtKB-UniRule"/>
</dbReference>
<evidence type="ECO:0000256" key="7">
    <source>
        <dbReference type="RuleBase" id="RU003435"/>
    </source>
</evidence>
<evidence type="ECO:0000313" key="9">
    <source>
        <dbReference type="EMBL" id="VFU09155.1"/>
    </source>
</evidence>
<dbReference type="EMBL" id="LR536450">
    <property type="protein sequence ID" value="VFU09155.1"/>
    <property type="molecule type" value="Genomic_DNA"/>
</dbReference>
<dbReference type="Gene3D" id="3.40.390.10">
    <property type="entry name" value="Collagenase (Catalytic Domain)"/>
    <property type="match status" value="1"/>
</dbReference>
<dbReference type="RefSeq" id="WP_134489393.1">
    <property type="nucleotide sequence ID" value="NZ_CP139089.1"/>
</dbReference>
<sequence>MSETNMSDNPLLKPWTGPFETPPFERIKPAHFRPAFDIALKQARGEIDAVAANPEPPTFANTIEALERAGRSLTRVASVFFNLAGAATNDELEAVEREIAPIMSRHRSATYLNEALFSRIDALKTNEQNLDLTGEQSRVLNRYHLNFTRNGAGLPAESKARLAEIGERLASLGAQFGQNVLADEKSYLLLLDESERDGLSKSFIASAARTAAERGFPGKYGVTLSRSSIEPFLQFSKRRDLREKAFRAWAARGESGGPTDNRAIAAEMVILRAERARLLGYESFAHFRLADTMAKAPAAALDLLQSVWEPGRARAAKEEEALQDIIASEGGNFKVAPWDWRYYAEKRRGAEFDLDENDIKPYFQLDQMIEAAFYAAHRLFGLTFTERFDIALYHPDVRAWTVTGREGAPVALFLGDYFSRASKHSGAWMSDFRGQQKLDGPELPIIVNVMNFSKGGDGEPSLLSFDDARTLFHEFGHGLHGMLSDVTYPTISGTNVARDFVEFPSQLYEHWLEQPEILRRFALHAQTGEPMPEALLQRLLSARRFNQGFATVEYAASALVDLGLHLDPAPRDLDVVAFEKQELARLRMPEAIAMRHRTPHFQHIFSGDSYSAAYYSYLWSEILDADGFEAFEEARDIFDPTVAGRLRDFVYAAGDSRDYETAYREFRGRAPLPQALLRKRGLETAPAGDA</sequence>
<evidence type="ECO:0000313" key="10">
    <source>
        <dbReference type="Proteomes" id="UP000294360"/>
    </source>
</evidence>
<dbReference type="AlphaFoldDB" id="A0A4U8Z1I0"/>
<keyword evidence="6 7" id="KW-0482">Metalloprotease</keyword>
<evidence type="ECO:0000259" key="8">
    <source>
        <dbReference type="Pfam" id="PF01432"/>
    </source>
</evidence>
<dbReference type="PANTHER" id="PTHR43660">
    <property type="entry name" value="DIPEPTIDYL CARBOXYPEPTIDASE"/>
    <property type="match status" value="1"/>
</dbReference>
<dbReference type="GO" id="GO:0008241">
    <property type="term" value="F:peptidyl-dipeptidase activity"/>
    <property type="evidence" value="ECO:0007669"/>
    <property type="project" value="UniProtKB-EC"/>
</dbReference>
<feature type="domain" description="Peptidase M3A/M3B catalytic" evidence="8">
    <location>
        <begin position="233"/>
        <end position="681"/>
    </location>
</feature>
<dbReference type="GO" id="GO:0004180">
    <property type="term" value="F:carboxypeptidase activity"/>
    <property type="evidence" value="ECO:0007669"/>
    <property type="project" value="UniProtKB-KW"/>
</dbReference>
<dbReference type="GO" id="GO:0004222">
    <property type="term" value="F:metalloendopeptidase activity"/>
    <property type="evidence" value="ECO:0007669"/>
    <property type="project" value="InterPro"/>
</dbReference>
<dbReference type="Proteomes" id="UP000294360">
    <property type="component" value="Chromosome"/>
</dbReference>
<keyword evidence="9" id="KW-0121">Carboxypeptidase</keyword>
<keyword evidence="2 7" id="KW-0645">Protease</keyword>
<comment type="cofactor">
    <cofactor evidence="7">
        <name>Zn(2+)</name>
        <dbReference type="ChEBI" id="CHEBI:29105"/>
    </cofactor>
    <text evidence="7">Binds 1 zinc ion.</text>
</comment>
<gene>
    <name evidence="9" type="primary">dcp</name>
    <name evidence="9" type="ORF">MTUNDRAET4_2262</name>
</gene>
<dbReference type="FunFam" id="3.40.390.10:FF:000009">
    <property type="entry name" value="Oligopeptidase A"/>
    <property type="match status" value="1"/>
</dbReference>
<dbReference type="OrthoDB" id="9773538at2"/>
<dbReference type="InterPro" id="IPR034005">
    <property type="entry name" value="M3A_DCP"/>
</dbReference>
<dbReference type="InterPro" id="IPR001567">
    <property type="entry name" value="Pept_M3A_M3B_dom"/>
</dbReference>
<dbReference type="PANTHER" id="PTHR43660:SF1">
    <property type="entry name" value="DIPEPTIDYL CARBOXYPEPTIDASE"/>
    <property type="match status" value="1"/>
</dbReference>
<evidence type="ECO:0000256" key="2">
    <source>
        <dbReference type="ARBA" id="ARBA00022670"/>
    </source>
</evidence>
<keyword evidence="4 7" id="KW-0378">Hydrolase</keyword>
<dbReference type="KEGG" id="mtun:MTUNDRAET4_2262"/>
<dbReference type="GO" id="GO:0005829">
    <property type="term" value="C:cytosol"/>
    <property type="evidence" value="ECO:0007669"/>
    <property type="project" value="TreeGrafter"/>
</dbReference>
<evidence type="ECO:0000256" key="5">
    <source>
        <dbReference type="ARBA" id="ARBA00022833"/>
    </source>
</evidence>
<reference evidence="9 10" key="1">
    <citation type="submission" date="2019-03" db="EMBL/GenBank/DDBJ databases">
        <authorList>
            <person name="Kox A.R. M."/>
        </authorList>
    </citation>
    <scope>NUCLEOTIDE SEQUENCE [LARGE SCALE GENOMIC DNA]</scope>
    <source>
        <strain evidence="9">MTUNDRAET4 annotated genome</strain>
    </source>
</reference>
<evidence type="ECO:0000256" key="1">
    <source>
        <dbReference type="ARBA" id="ARBA00006040"/>
    </source>
</evidence>
<dbReference type="Gene3D" id="1.10.1370.40">
    <property type="match status" value="1"/>
</dbReference>
<dbReference type="InterPro" id="IPR024077">
    <property type="entry name" value="Neurolysin/TOP_dom2"/>
</dbReference>
<dbReference type="EC" id="3.4.15.5" evidence="9"/>
<keyword evidence="5 7" id="KW-0862">Zinc</keyword>
<organism evidence="9 10">
    <name type="scientific">Methylocella tundrae</name>
    <dbReference type="NCBI Taxonomy" id="227605"/>
    <lineage>
        <taxon>Bacteria</taxon>
        <taxon>Pseudomonadati</taxon>
        <taxon>Pseudomonadota</taxon>
        <taxon>Alphaproteobacteria</taxon>
        <taxon>Hyphomicrobiales</taxon>
        <taxon>Beijerinckiaceae</taxon>
        <taxon>Methylocella</taxon>
    </lineage>
</organism>
<dbReference type="GO" id="GO:0006508">
    <property type="term" value="P:proteolysis"/>
    <property type="evidence" value="ECO:0007669"/>
    <property type="project" value="UniProtKB-KW"/>
</dbReference>